<evidence type="ECO:0000259" key="4">
    <source>
        <dbReference type="PROSITE" id="PS50111"/>
    </source>
</evidence>
<reference evidence="5 6" key="1">
    <citation type="submission" date="2021-08" db="EMBL/GenBank/DDBJ databases">
        <title>Genome sequence analysis of Clostridium chauvoei strains of European origin and evaluation of typing options for outbreak investigations.</title>
        <authorList>
            <person name="Abdel-Glil M."/>
            <person name="Thomas P."/>
            <person name="Seyboldt C."/>
        </authorList>
    </citation>
    <scope>NUCLEOTIDE SEQUENCE [LARGE SCALE GENOMIC DNA]</scope>
    <source>
        <strain evidence="5 6">S0260-09</strain>
    </source>
</reference>
<dbReference type="AlphaFoldDB" id="A0ABD4RKK2"/>
<dbReference type="SUPFAM" id="SSF58104">
    <property type="entry name" value="Methyl-accepting chemotaxis protein (MCP) signaling domain"/>
    <property type="match status" value="1"/>
</dbReference>
<dbReference type="PROSITE" id="PS50111">
    <property type="entry name" value="CHEMOTAXIS_TRANSDUC_2"/>
    <property type="match status" value="1"/>
</dbReference>
<dbReference type="Gene3D" id="1.20.120.30">
    <property type="entry name" value="Aspartate receptor, ligand-binding domain"/>
    <property type="match status" value="1"/>
</dbReference>
<dbReference type="SMART" id="SM00283">
    <property type="entry name" value="MA"/>
    <property type="match status" value="1"/>
</dbReference>
<dbReference type="PANTHER" id="PTHR32089:SF112">
    <property type="entry name" value="LYSOZYME-LIKE PROTEIN-RELATED"/>
    <property type="match status" value="1"/>
</dbReference>
<dbReference type="Pfam" id="PF13682">
    <property type="entry name" value="CZB"/>
    <property type="match status" value="1"/>
</dbReference>
<dbReference type="InterPro" id="IPR025991">
    <property type="entry name" value="Chemoreceptor_zinc-bind_dom"/>
</dbReference>
<dbReference type="EMBL" id="JAIFTX010000054">
    <property type="protein sequence ID" value="MBX7291934.1"/>
    <property type="molecule type" value="Genomic_DNA"/>
</dbReference>
<dbReference type="GO" id="GO:0007165">
    <property type="term" value="P:signal transduction"/>
    <property type="evidence" value="ECO:0007669"/>
    <property type="project" value="UniProtKB-KW"/>
</dbReference>
<comment type="caution">
    <text evidence="5">The sequence shown here is derived from an EMBL/GenBank/DDBJ whole genome shotgun (WGS) entry which is preliminary data.</text>
</comment>
<dbReference type="RefSeq" id="WP_021874693.1">
    <property type="nucleotide sequence ID" value="NZ_CP018624.1"/>
</dbReference>
<evidence type="ECO:0000256" key="2">
    <source>
        <dbReference type="ARBA" id="ARBA00029447"/>
    </source>
</evidence>
<dbReference type="Pfam" id="PF00015">
    <property type="entry name" value="MCPsignal"/>
    <property type="match status" value="1"/>
</dbReference>
<dbReference type="Proteomes" id="UP000775179">
    <property type="component" value="Unassembled WGS sequence"/>
</dbReference>
<sequence length="450" mass="50719">MIFKKKNNLEKSESNHNLNNILNKRMSEGKYLSYNDFYDANLIDTLNTLLSSYYDNNAVMGINDIVKNIIEIDSVDDMLANSAEQKDIIQTMLASSEELASTSENVASSIQTVSQHSNDVKNEAIDSMQSINNIIDNIINSSSNVFQIKENINLVANKVNDINEIIRIIKQIANQTSLLSLNASIEAARSGESGKGFSVVANEIKKLAEYTKTSVETISENILELSDSTQETLGCTNSTIEDLNFGINKMESIPKYMNNIIDSIKEIDEEFCNIATISEEQSATTNTMADKLTKIAEFQINLDNMCKDVADKINKTSEFSNNIRVNQINNTNLTLAEKLDTYIVDHLLWRWKIYNMILGLENINENNASNYKECALGKWYYNESDPNIINSPSFKKLENIHIDLHKEASNAVICYNQKNITGCYNHLNNMTSISSKIIHIINDLKKHISN</sequence>
<evidence type="ECO:0000256" key="3">
    <source>
        <dbReference type="PROSITE-ProRule" id="PRU00284"/>
    </source>
</evidence>
<protein>
    <submittedName>
        <fullName evidence="5">CZB domain-containing protein</fullName>
    </submittedName>
</protein>
<accession>A0ABD4RKK2</accession>
<organism evidence="5 6">
    <name type="scientific">Clostridium chauvoei</name>
    <dbReference type="NCBI Taxonomy" id="46867"/>
    <lineage>
        <taxon>Bacteria</taxon>
        <taxon>Bacillati</taxon>
        <taxon>Bacillota</taxon>
        <taxon>Clostridia</taxon>
        <taxon>Eubacteriales</taxon>
        <taxon>Clostridiaceae</taxon>
        <taxon>Clostridium</taxon>
    </lineage>
</organism>
<dbReference type="KEGG" id="cchv:BTM20_02410"/>
<dbReference type="InterPro" id="IPR004090">
    <property type="entry name" value="Chemotax_Me-accpt_rcpt"/>
</dbReference>
<dbReference type="InterPro" id="IPR004089">
    <property type="entry name" value="MCPsignal_dom"/>
</dbReference>
<keyword evidence="1 3" id="KW-0807">Transducer</keyword>
<dbReference type="PANTHER" id="PTHR32089">
    <property type="entry name" value="METHYL-ACCEPTING CHEMOTAXIS PROTEIN MCPB"/>
    <property type="match status" value="1"/>
</dbReference>
<evidence type="ECO:0000313" key="5">
    <source>
        <dbReference type="EMBL" id="MBX7291934.1"/>
    </source>
</evidence>
<dbReference type="GeneID" id="66300702"/>
<name>A0ABD4RKK2_9CLOT</name>
<dbReference type="PRINTS" id="PR00260">
    <property type="entry name" value="CHEMTRNSDUCR"/>
</dbReference>
<proteinExistence type="inferred from homology"/>
<evidence type="ECO:0000256" key="1">
    <source>
        <dbReference type="ARBA" id="ARBA00023224"/>
    </source>
</evidence>
<dbReference type="Gene3D" id="1.10.287.950">
    <property type="entry name" value="Methyl-accepting chemotaxis protein"/>
    <property type="match status" value="1"/>
</dbReference>
<comment type="similarity">
    <text evidence="2">Belongs to the methyl-accepting chemotaxis (MCP) protein family.</text>
</comment>
<evidence type="ECO:0000313" key="6">
    <source>
        <dbReference type="Proteomes" id="UP000775179"/>
    </source>
</evidence>
<feature type="domain" description="Methyl-accepting transducer" evidence="4">
    <location>
        <begin position="74"/>
        <end position="296"/>
    </location>
</feature>
<gene>
    <name evidence="5" type="ORF">K4H94_13210</name>
</gene>